<organism evidence="2 3">
    <name type="scientific">Platanthera zijinensis</name>
    <dbReference type="NCBI Taxonomy" id="2320716"/>
    <lineage>
        <taxon>Eukaryota</taxon>
        <taxon>Viridiplantae</taxon>
        <taxon>Streptophyta</taxon>
        <taxon>Embryophyta</taxon>
        <taxon>Tracheophyta</taxon>
        <taxon>Spermatophyta</taxon>
        <taxon>Magnoliopsida</taxon>
        <taxon>Liliopsida</taxon>
        <taxon>Asparagales</taxon>
        <taxon>Orchidaceae</taxon>
        <taxon>Orchidoideae</taxon>
        <taxon>Orchideae</taxon>
        <taxon>Orchidinae</taxon>
        <taxon>Platanthera</taxon>
    </lineage>
</organism>
<dbReference type="GO" id="GO:0043130">
    <property type="term" value="F:ubiquitin binding"/>
    <property type="evidence" value="ECO:0007669"/>
    <property type="project" value="TreeGrafter"/>
</dbReference>
<sequence>MAPPPPPHFPSSPGTQQVLQFLSTALSQRGPAPCLTLRRTSGSSASTSSPSSKPIILSIPKLHRSPTTMAAPSTSCRPTEPSPSSTPASSTTSPPPSGSSSATPSSPLPSSSIHNRHGHQAQSPPRRPLWFRPSPYLKNWIYPSSNLVDLVRSLSQIFSSDPPLYSRQNPRPSPNPTPSPSFSPSPSLSSSSSGIHSISPYTARPHARPTEDPSEVYRRNAMKKIVDAVHADSAALRKSQEAETEGLLGTQATLRQREEQIAQGLRDMAGEKEGLEQTLQVVLMNTDVLEGWVRENGGKWRGDVDAEDAFEPSDALSRQMLECTAADLAIETRFTLWTRRCRAGLFRLTCI</sequence>
<comment type="caution">
    <text evidence="2">The sequence shown here is derived from an EMBL/GenBank/DDBJ whole genome shotgun (WGS) entry which is preliminary data.</text>
</comment>
<dbReference type="CDD" id="cd11685">
    <property type="entry name" value="UEV_TSG101-like"/>
    <property type="match status" value="1"/>
</dbReference>
<feature type="compositionally biased region" description="Low complexity" evidence="1">
    <location>
        <begin position="184"/>
        <end position="200"/>
    </location>
</feature>
<dbReference type="GO" id="GO:0000813">
    <property type="term" value="C:ESCRT I complex"/>
    <property type="evidence" value="ECO:0007669"/>
    <property type="project" value="TreeGrafter"/>
</dbReference>
<dbReference type="PANTHER" id="PTHR23306">
    <property type="entry name" value="TUMOR SUSCEPTIBILITY GENE 101 PROTEIN-RELATED"/>
    <property type="match status" value="1"/>
</dbReference>
<name>A0AAP0G2S0_9ASPA</name>
<accession>A0AAP0G2S0</accession>
<dbReference type="Proteomes" id="UP001418222">
    <property type="component" value="Unassembled WGS sequence"/>
</dbReference>
<evidence type="ECO:0000313" key="2">
    <source>
        <dbReference type="EMBL" id="KAK8934729.1"/>
    </source>
</evidence>
<reference evidence="2 3" key="1">
    <citation type="journal article" date="2022" name="Nat. Plants">
        <title>Genomes of leafy and leafless Platanthera orchids illuminate the evolution of mycoheterotrophy.</title>
        <authorList>
            <person name="Li M.H."/>
            <person name="Liu K.W."/>
            <person name="Li Z."/>
            <person name="Lu H.C."/>
            <person name="Ye Q.L."/>
            <person name="Zhang D."/>
            <person name="Wang J.Y."/>
            <person name="Li Y.F."/>
            <person name="Zhong Z.M."/>
            <person name="Liu X."/>
            <person name="Yu X."/>
            <person name="Liu D.K."/>
            <person name="Tu X.D."/>
            <person name="Liu B."/>
            <person name="Hao Y."/>
            <person name="Liao X.Y."/>
            <person name="Jiang Y.T."/>
            <person name="Sun W.H."/>
            <person name="Chen J."/>
            <person name="Chen Y.Q."/>
            <person name="Ai Y."/>
            <person name="Zhai J.W."/>
            <person name="Wu S.S."/>
            <person name="Zhou Z."/>
            <person name="Hsiao Y.Y."/>
            <person name="Wu W.L."/>
            <person name="Chen Y.Y."/>
            <person name="Lin Y.F."/>
            <person name="Hsu J.L."/>
            <person name="Li C.Y."/>
            <person name="Wang Z.W."/>
            <person name="Zhao X."/>
            <person name="Zhong W.Y."/>
            <person name="Ma X.K."/>
            <person name="Ma L."/>
            <person name="Huang J."/>
            <person name="Chen G.Z."/>
            <person name="Huang M.Z."/>
            <person name="Huang L."/>
            <person name="Peng D.H."/>
            <person name="Luo Y.B."/>
            <person name="Zou S.Q."/>
            <person name="Chen S.P."/>
            <person name="Lan S."/>
            <person name="Tsai W.C."/>
            <person name="Van de Peer Y."/>
            <person name="Liu Z.J."/>
        </authorList>
    </citation>
    <scope>NUCLEOTIDE SEQUENCE [LARGE SCALE GENOMIC DNA]</scope>
    <source>
        <strain evidence="2">Lor287</strain>
    </source>
</reference>
<dbReference type="Gene3D" id="3.10.110.10">
    <property type="entry name" value="Ubiquitin Conjugating Enzyme"/>
    <property type="match status" value="1"/>
</dbReference>
<dbReference type="EMBL" id="JBBWWQ010000012">
    <property type="protein sequence ID" value="KAK8934729.1"/>
    <property type="molecule type" value="Genomic_DNA"/>
</dbReference>
<feature type="compositionally biased region" description="Low complexity" evidence="1">
    <location>
        <begin position="35"/>
        <end position="60"/>
    </location>
</feature>
<feature type="region of interest" description="Disordered" evidence="1">
    <location>
        <begin position="162"/>
        <end position="215"/>
    </location>
</feature>
<dbReference type="PANTHER" id="PTHR23306:SF3">
    <property type="entry name" value="TUMOR SUPPRESSOR PROTEIN 101"/>
    <property type="match status" value="1"/>
</dbReference>
<dbReference type="InterPro" id="IPR016135">
    <property type="entry name" value="UBQ-conjugating_enzyme/RWD"/>
</dbReference>
<feature type="region of interest" description="Disordered" evidence="1">
    <location>
        <begin position="30"/>
        <end position="128"/>
    </location>
</feature>
<feature type="compositionally biased region" description="Pro residues" evidence="1">
    <location>
        <begin position="171"/>
        <end position="183"/>
    </location>
</feature>
<protein>
    <submittedName>
        <fullName evidence="2">Protein ELC-like</fullName>
    </submittedName>
</protein>
<keyword evidence="3" id="KW-1185">Reference proteome</keyword>
<feature type="compositionally biased region" description="Low complexity" evidence="1">
    <location>
        <begin position="72"/>
        <end position="112"/>
    </location>
</feature>
<dbReference type="AlphaFoldDB" id="A0AAP0G2S0"/>
<evidence type="ECO:0000256" key="1">
    <source>
        <dbReference type="SAM" id="MobiDB-lite"/>
    </source>
</evidence>
<dbReference type="GO" id="GO:0008333">
    <property type="term" value="P:endosome to lysosome transport"/>
    <property type="evidence" value="ECO:0007669"/>
    <property type="project" value="TreeGrafter"/>
</dbReference>
<gene>
    <name evidence="2" type="primary">ELCL</name>
    <name evidence="2" type="ORF">KSP39_PZI015059</name>
</gene>
<evidence type="ECO:0000313" key="3">
    <source>
        <dbReference type="Proteomes" id="UP001418222"/>
    </source>
</evidence>
<proteinExistence type="predicted"/>
<dbReference type="InterPro" id="IPR052070">
    <property type="entry name" value="ESCRT-I_UEV_domain"/>
</dbReference>